<evidence type="ECO:0000313" key="4">
    <source>
        <dbReference type="Proteomes" id="UP000002320"/>
    </source>
</evidence>
<evidence type="ECO:0000313" key="2">
    <source>
        <dbReference type="EMBL" id="EDS34284.1"/>
    </source>
</evidence>
<name>B0W4U6_CULQU</name>
<organism>
    <name type="scientific">Culex quinquefasciatus</name>
    <name type="common">Southern house mosquito</name>
    <name type="synonym">Culex pungens</name>
    <dbReference type="NCBI Taxonomy" id="7176"/>
    <lineage>
        <taxon>Eukaryota</taxon>
        <taxon>Metazoa</taxon>
        <taxon>Ecdysozoa</taxon>
        <taxon>Arthropoda</taxon>
        <taxon>Hexapoda</taxon>
        <taxon>Insecta</taxon>
        <taxon>Pterygota</taxon>
        <taxon>Neoptera</taxon>
        <taxon>Endopterygota</taxon>
        <taxon>Diptera</taxon>
        <taxon>Nematocera</taxon>
        <taxon>Culicoidea</taxon>
        <taxon>Culicidae</taxon>
        <taxon>Culicinae</taxon>
        <taxon>Culicini</taxon>
        <taxon>Culex</taxon>
        <taxon>Culex</taxon>
    </lineage>
</organism>
<dbReference type="AlphaFoldDB" id="B0W4U6"/>
<dbReference type="EnsemblMetazoa" id="CPIJ001953-RA">
    <property type="protein sequence ID" value="CPIJ001953-PA"/>
    <property type="gene ID" value="CPIJ001953"/>
</dbReference>
<sequence length="185" mass="21012">MVLLCATGTTIYGFVLLVQISQATLTLEFDEDFRDCENGLPMPGFDASELQVIPQDDGSVTMNGTLKFTKDYGSPTRMKMYSKRLQQGEWKPGMVSREISNLCPVMQMPTELWYPFTRILQQKTCPYQAGHEEHINNVTVENIAAKFHVPPDFLGEWRMYHEFTTTRQGSSAKECLMVPVTVSEV</sequence>
<dbReference type="OMA" id="TERMMNG"/>
<dbReference type="HOGENOM" id="CLU_1483397_0_0_1"/>
<reference evidence="3" key="2">
    <citation type="submission" date="2021-02" db="UniProtKB">
        <authorList>
            <consortium name="EnsemblMetazoa"/>
        </authorList>
    </citation>
    <scope>IDENTIFICATION</scope>
    <source>
        <strain evidence="3">JHB</strain>
    </source>
</reference>
<evidence type="ECO:0000313" key="3">
    <source>
        <dbReference type="EnsemblMetazoa" id="CPIJ001953-PA"/>
    </source>
</evidence>
<keyword evidence="4" id="KW-1185">Reference proteome</keyword>
<dbReference type="eggNOG" id="ENOG502T8CJ">
    <property type="taxonomic scope" value="Eukaryota"/>
</dbReference>
<dbReference type="InParanoid" id="B0W4U6"/>
<feature type="chain" id="PRO_5014566488" evidence="1">
    <location>
        <begin position="24"/>
        <end position="185"/>
    </location>
</feature>
<gene>
    <name evidence="3" type="primary">6033255</name>
    <name evidence="2" type="ORF">CpipJ_CPIJ001953</name>
</gene>
<dbReference type="OrthoDB" id="7724124at2759"/>
<keyword evidence="1" id="KW-0732">Signal</keyword>
<evidence type="ECO:0000256" key="1">
    <source>
        <dbReference type="SAM" id="SignalP"/>
    </source>
</evidence>
<reference evidence="2" key="1">
    <citation type="submission" date="2007-03" db="EMBL/GenBank/DDBJ databases">
        <title>Annotation of Culex pipiens quinquefasciatus.</title>
        <authorList>
            <consortium name="The Broad Institute Genome Sequencing Platform"/>
            <person name="Atkinson P.W."/>
            <person name="Hemingway J."/>
            <person name="Christensen B.M."/>
            <person name="Higgs S."/>
            <person name="Kodira C."/>
            <person name="Hannick L."/>
            <person name="Megy K."/>
            <person name="O'Leary S."/>
            <person name="Pearson M."/>
            <person name="Haas B.J."/>
            <person name="Mauceli E."/>
            <person name="Wortman J.R."/>
            <person name="Lee N.H."/>
            <person name="Guigo R."/>
            <person name="Stanke M."/>
            <person name="Alvarado L."/>
            <person name="Amedeo P."/>
            <person name="Antoine C.H."/>
            <person name="Arensburger P."/>
            <person name="Bidwell S.L."/>
            <person name="Crawford M."/>
            <person name="Camaro F."/>
            <person name="Devon K."/>
            <person name="Engels R."/>
            <person name="Hammond M."/>
            <person name="Howarth C."/>
            <person name="Koehrsen M."/>
            <person name="Lawson D."/>
            <person name="Montgomery P."/>
            <person name="Nene V."/>
            <person name="Nusbaum C."/>
            <person name="Puiu D."/>
            <person name="Romero-Severson J."/>
            <person name="Severson D.W."/>
            <person name="Shumway M."/>
            <person name="Sisk P."/>
            <person name="Stolte C."/>
            <person name="Zeng Q."/>
            <person name="Eisenstadt E."/>
            <person name="Fraser-Liggett C."/>
            <person name="Strausberg R."/>
            <person name="Galagan J."/>
            <person name="Birren B."/>
            <person name="Collins F.H."/>
        </authorList>
    </citation>
    <scope>NUCLEOTIDE SEQUENCE [LARGE SCALE GENOMIC DNA]</scope>
    <source>
        <strain evidence="2">JHB</strain>
    </source>
</reference>
<feature type="signal peptide" evidence="1">
    <location>
        <begin position="1"/>
        <end position="23"/>
    </location>
</feature>
<dbReference type="VEuPathDB" id="VectorBase:CPIJ001953"/>
<dbReference type="VEuPathDB" id="VectorBase:CQUJHB015841"/>
<proteinExistence type="predicted"/>
<protein>
    <submittedName>
        <fullName evidence="2 3">Uncharacterized protein</fullName>
    </submittedName>
</protein>
<dbReference type="EMBL" id="DS231839">
    <property type="protein sequence ID" value="EDS34284.1"/>
    <property type="molecule type" value="Genomic_DNA"/>
</dbReference>
<accession>B0W4U6</accession>
<dbReference type="Proteomes" id="UP000002320">
    <property type="component" value="Unassembled WGS sequence"/>
</dbReference>
<dbReference type="KEGG" id="cqu:CpipJ_CPIJ001953"/>